<keyword evidence="2" id="KW-0812">Transmembrane</keyword>
<evidence type="ECO:0000256" key="3">
    <source>
        <dbReference type="ARBA" id="ARBA00022989"/>
    </source>
</evidence>
<dbReference type="Proteomes" id="UP001500266">
    <property type="component" value="Unassembled WGS sequence"/>
</dbReference>
<evidence type="ECO:0000256" key="4">
    <source>
        <dbReference type="ARBA" id="ARBA00023136"/>
    </source>
</evidence>
<keyword evidence="3" id="KW-1133">Transmembrane helix</keyword>
<dbReference type="EMBL" id="BAABDO010000121">
    <property type="protein sequence ID" value="GAA4154394.1"/>
    <property type="molecule type" value="Genomic_DNA"/>
</dbReference>
<protein>
    <recommendedName>
        <fullName evidence="5">Methylamine utilisation protein MauE domain-containing protein</fullName>
    </recommendedName>
</protein>
<keyword evidence="4" id="KW-0472">Membrane</keyword>
<keyword evidence="7" id="KW-1185">Reference proteome</keyword>
<accession>A0ABP7ZDE6</accession>
<feature type="domain" description="Methylamine utilisation protein MauE" evidence="5">
    <location>
        <begin position="7"/>
        <end position="152"/>
    </location>
</feature>
<gene>
    <name evidence="6" type="ORF">GCM10022416_54100</name>
</gene>
<name>A0ABP7ZDE6_9ACTN</name>
<dbReference type="InterPro" id="IPR009908">
    <property type="entry name" value="Methylamine_util_MauE"/>
</dbReference>
<evidence type="ECO:0000256" key="2">
    <source>
        <dbReference type="ARBA" id="ARBA00022692"/>
    </source>
</evidence>
<evidence type="ECO:0000256" key="1">
    <source>
        <dbReference type="ARBA" id="ARBA00004141"/>
    </source>
</evidence>
<sequence length="295" mass="31074">MLHVVQCTQVLVIAFILLAASLAKLTVPQVMPAAPRGGRGVPADDVRGVPAADEVYGVAAPDRPAPLLNRQVTLALGVFEGGLGLAMMVSAHASVRLAATVTFAAATWVVGELRRQGADTGCGCFGELSRGPVERRGVLRTGLCTLAAVVALGAPHSGTDVLRQGPALVGLVFVAELALFAALSPELPALLERLGLRPRAAAPCERRRSPLTETYQALHASDAWLSRENAIVSAAPLDVWREGCWRFLVFPARVDGREMEIVFAVSTAARHRTVRYAVVEAEPSEAPGVAAARSR</sequence>
<organism evidence="6 7">
    <name type="scientific">Actinomadura keratinilytica</name>
    <dbReference type="NCBI Taxonomy" id="547461"/>
    <lineage>
        <taxon>Bacteria</taxon>
        <taxon>Bacillati</taxon>
        <taxon>Actinomycetota</taxon>
        <taxon>Actinomycetes</taxon>
        <taxon>Streptosporangiales</taxon>
        <taxon>Thermomonosporaceae</taxon>
        <taxon>Actinomadura</taxon>
    </lineage>
</organism>
<evidence type="ECO:0000259" key="5">
    <source>
        <dbReference type="Pfam" id="PF07291"/>
    </source>
</evidence>
<evidence type="ECO:0000313" key="6">
    <source>
        <dbReference type="EMBL" id="GAA4154394.1"/>
    </source>
</evidence>
<dbReference type="Pfam" id="PF07291">
    <property type="entry name" value="MauE"/>
    <property type="match status" value="1"/>
</dbReference>
<comment type="subcellular location">
    <subcellularLocation>
        <location evidence="1">Membrane</location>
        <topology evidence="1">Multi-pass membrane protein</topology>
    </subcellularLocation>
</comment>
<dbReference type="RefSeq" id="WP_345024464.1">
    <property type="nucleotide sequence ID" value="NZ_BAABDO010000121.1"/>
</dbReference>
<reference evidence="7" key="1">
    <citation type="journal article" date="2019" name="Int. J. Syst. Evol. Microbiol.">
        <title>The Global Catalogue of Microorganisms (GCM) 10K type strain sequencing project: providing services to taxonomists for standard genome sequencing and annotation.</title>
        <authorList>
            <consortium name="The Broad Institute Genomics Platform"/>
            <consortium name="The Broad Institute Genome Sequencing Center for Infectious Disease"/>
            <person name="Wu L."/>
            <person name="Ma J."/>
        </authorList>
    </citation>
    <scope>NUCLEOTIDE SEQUENCE [LARGE SCALE GENOMIC DNA]</scope>
    <source>
        <strain evidence="7">JCM 17316</strain>
    </source>
</reference>
<proteinExistence type="predicted"/>
<comment type="caution">
    <text evidence="6">The sequence shown here is derived from an EMBL/GenBank/DDBJ whole genome shotgun (WGS) entry which is preliminary data.</text>
</comment>
<evidence type="ECO:0000313" key="7">
    <source>
        <dbReference type="Proteomes" id="UP001500266"/>
    </source>
</evidence>